<feature type="transmembrane region" description="Helical" evidence="6">
    <location>
        <begin position="245"/>
        <end position="267"/>
    </location>
</feature>
<dbReference type="Proteomes" id="UP001597018">
    <property type="component" value="Unassembled WGS sequence"/>
</dbReference>
<keyword evidence="3 6" id="KW-0812">Transmembrane</keyword>
<evidence type="ECO:0000256" key="6">
    <source>
        <dbReference type="SAM" id="Phobius"/>
    </source>
</evidence>
<comment type="subcellular location">
    <subcellularLocation>
        <location evidence="1">Cell membrane</location>
        <topology evidence="1">Multi-pass membrane protein</topology>
    </subcellularLocation>
</comment>
<keyword evidence="2" id="KW-1003">Cell membrane</keyword>
<feature type="transmembrane region" description="Helical" evidence="6">
    <location>
        <begin position="128"/>
        <end position="146"/>
    </location>
</feature>
<dbReference type="InterPro" id="IPR019108">
    <property type="entry name" value="Caa3_assmbl_CtaG-rel"/>
</dbReference>
<feature type="transmembrane region" description="Helical" evidence="6">
    <location>
        <begin position="54"/>
        <end position="78"/>
    </location>
</feature>
<evidence type="ECO:0000313" key="7">
    <source>
        <dbReference type="EMBL" id="MFD0920354.1"/>
    </source>
</evidence>
<dbReference type="Pfam" id="PF09678">
    <property type="entry name" value="Caa3_CtaG"/>
    <property type="match status" value="1"/>
</dbReference>
<protein>
    <submittedName>
        <fullName evidence="7">Cytochrome c oxidase assembly protein</fullName>
    </submittedName>
</protein>
<evidence type="ECO:0000256" key="1">
    <source>
        <dbReference type="ARBA" id="ARBA00004651"/>
    </source>
</evidence>
<reference evidence="8" key="1">
    <citation type="journal article" date="2019" name="Int. J. Syst. Evol. Microbiol.">
        <title>The Global Catalogue of Microorganisms (GCM) 10K type strain sequencing project: providing services to taxonomists for standard genome sequencing and annotation.</title>
        <authorList>
            <consortium name="The Broad Institute Genomics Platform"/>
            <consortium name="The Broad Institute Genome Sequencing Center for Infectious Disease"/>
            <person name="Wu L."/>
            <person name="Ma J."/>
        </authorList>
    </citation>
    <scope>NUCLEOTIDE SEQUENCE [LARGE SCALE GENOMIC DNA]</scope>
    <source>
        <strain evidence="8">CCUG 56401</strain>
    </source>
</reference>
<dbReference type="EMBL" id="JBHTIW010000006">
    <property type="protein sequence ID" value="MFD0920354.1"/>
    <property type="molecule type" value="Genomic_DNA"/>
</dbReference>
<feature type="transmembrane region" description="Helical" evidence="6">
    <location>
        <begin position="166"/>
        <end position="183"/>
    </location>
</feature>
<keyword evidence="8" id="KW-1185">Reference proteome</keyword>
<sequence length="333" mass="36112">MTTSPMPPLTWQAALTTWQLALGWDLAVLLACVGYLLGLRRLRRAGQEWPRRRAACFAAGLVSIVLATNSSIAAYSSAYFSMHMIQHLTLIMVAPYLLIAAHPLDLWQRAARDPERVRSVLLSRPVSVLTNPMTGFLLYAVVLAATHLTPFMQLMLQHHVLHHVEAVVYLVSGYLCFLAVIGLEPTRWQRLSYPLRLAFLMFAMAPDTGIGVVLMGADHVLFPDFARMSPDGTAGLLDDQRLGGAIMWVGGDGLMALAMLVLAVLWIRSTGPQAGFGDWLESARRSALSGTAGEAGGDVIAESADVDADERALADYNAMLARLNGRTSGGDAR</sequence>
<evidence type="ECO:0000256" key="4">
    <source>
        <dbReference type="ARBA" id="ARBA00022989"/>
    </source>
</evidence>
<feature type="transmembrane region" description="Helical" evidence="6">
    <location>
        <begin position="195"/>
        <end position="217"/>
    </location>
</feature>
<feature type="transmembrane region" description="Helical" evidence="6">
    <location>
        <begin position="20"/>
        <end position="42"/>
    </location>
</feature>
<keyword evidence="5 6" id="KW-0472">Membrane</keyword>
<organism evidence="7 8">
    <name type="scientific">Saccharopolyspora rosea</name>
    <dbReference type="NCBI Taxonomy" id="524884"/>
    <lineage>
        <taxon>Bacteria</taxon>
        <taxon>Bacillati</taxon>
        <taxon>Actinomycetota</taxon>
        <taxon>Actinomycetes</taxon>
        <taxon>Pseudonocardiales</taxon>
        <taxon>Pseudonocardiaceae</taxon>
        <taxon>Saccharopolyspora</taxon>
    </lineage>
</organism>
<comment type="caution">
    <text evidence="7">The sequence shown here is derived from an EMBL/GenBank/DDBJ whole genome shotgun (WGS) entry which is preliminary data.</text>
</comment>
<gene>
    <name evidence="7" type="ORF">ACFQ16_11440</name>
</gene>
<evidence type="ECO:0000256" key="5">
    <source>
        <dbReference type="ARBA" id="ARBA00023136"/>
    </source>
</evidence>
<keyword evidence="4 6" id="KW-1133">Transmembrane helix</keyword>
<feature type="transmembrane region" description="Helical" evidence="6">
    <location>
        <begin position="84"/>
        <end position="107"/>
    </location>
</feature>
<proteinExistence type="predicted"/>
<name>A0ABW3FU63_9PSEU</name>
<evidence type="ECO:0000256" key="2">
    <source>
        <dbReference type="ARBA" id="ARBA00022475"/>
    </source>
</evidence>
<accession>A0ABW3FU63</accession>
<evidence type="ECO:0000313" key="8">
    <source>
        <dbReference type="Proteomes" id="UP001597018"/>
    </source>
</evidence>
<dbReference type="RefSeq" id="WP_345600763.1">
    <property type="nucleotide sequence ID" value="NZ_BAABLT010000017.1"/>
</dbReference>
<evidence type="ECO:0000256" key="3">
    <source>
        <dbReference type="ARBA" id="ARBA00022692"/>
    </source>
</evidence>